<sequence>MSNTNERQRTGLRARIHEKPTLRRTYRICVGIVGTLVLAAGIIAIPYPGPGWLIVFAGLAILASEFEWAQRVLHYARGKYDAWTDWLGRQSLLVRLTVLAATGLVVMATLYLLNAFYLVAGWVGLEEWTWLQSPFF</sequence>
<keyword evidence="3" id="KW-1185">Reference proteome</keyword>
<dbReference type="EMBL" id="JAAXKZ010000004">
    <property type="protein sequence ID" value="NMH90399.1"/>
    <property type="molecule type" value="Genomic_DNA"/>
</dbReference>
<protein>
    <submittedName>
        <fullName evidence="2">TIGR02611 family protein</fullName>
    </submittedName>
</protein>
<dbReference type="Proteomes" id="UP000586918">
    <property type="component" value="Unassembled WGS sequence"/>
</dbReference>
<evidence type="ECO:0000313" key="3">
    <source>
        <dbReference type="Proteomes" id="UP000586918"/>
    </source>
</evidence>
<feature type="transmembrane region" description="Helical" evidence="1">
    <location>
        <begin position="96"/>
        <end position="120"/>
    </location>
</feature>
<dbReference type="AlphaFoldDB" id="A0A848DCR5"/>
<comment type="caution">
    <text evidence="2">The sequence shown here is derived from an EMBL/GenBank/DDBJ whole genome shotgun (WGS) entry which is preliminary data.</text>
</comment>
<reference evidence="2 3" key="1">
    <citation type="submission" date="2020-04" db="EMBL/GenBank/DDBJ databases">
        <authorList>
            <person name="Klaysubun C."/>
            <person name="Duangmal K."/>
            <person name="Lipun K."/>
        </authorList>
    </citation>
    <scope>NUCLEOTIDE SEQUENCE [LARGE SCALE GENOMIC DNA]</scope>
    <source>
        <strain evidence="2 3">DSM 45300</strain>
    </source>
</reference>
<dbReference type="Pfam" id="PF09656">
    <property type="entry name" value="PGPGW"/>
    <property type="match status" value="1"/>
</dbReference>
<feature type="transmembrane region" description="Helical" evidence="1">
    <location>
        <begin position="25"/>
        <end position="45"/>
    </location>
</feature>
<dbReference type="InterPro" id="IPR013434">
    <property type="entry name" value="CHP02611"/>
</dbReference>
<proteinExistence type="predicted"/>
<evidence type="ECO:0000313" key="2">
    <source>
        <dbReference type="EMBL" id="NMH90399.1"/>
    </source>
</evidence>
<keyword evidence="1" id="KW-1133">Transmembrane helix</keyword>
<keyword evidence="1" id="KW-0812">Transmembrane</keyword>
<name>A0A848DCR5_9PSEU</name>
<dbReference type="NCBIfam" id="TIGR02611">
    <property type="entry name" value="TIGR02611 family protein"/>
    <property type="match status" value="1"/>
</dbReference>
<evidence type="ECO:0000256" key="1">
    <source>
        <dbReference type="SAM" id="Phobius"/>
    </source>
</evidence>
<keyword evidence="1" id="KW-0472">Membrane</keyword>
<organism evidence="2 3">
    <name type="scientific">Pseudonocardia bannensis</name>
    <dbReference type="NCBI Taxonomy" id="630973"/>
    <lineage>
        <taxon>Bacteria</taxon>
        <taxon>Bacillati</taxon>
        <taxon>Actinomycetota</taxon>
        <taxon>Actinomycetes</taxon>
        <taxon>Pseudonocardiales</taxon>
        <taxon>Pseudonocardiaceae</taxon>
        <taxon>Pseudonocardia</taxon>
    </lineage>
</organism>
<feature type="transmembrane region" description="Helical" evidence="1">
    <location>
        <begin position="51"/>
        <end position="69"/>
    </location>
</feature>
<dbReference type="InterPro" id="IPR019099">
    <property type="entry name" value="Uncharacterised_PGPGW_TM"/>
</dbReference>
<accession>A0A848DCR5</accession>
<gene>
    <name evidence="2" type="ORF">HF519_02095</name>
</gene>